<evidence type="ECO:0000313" key="1">
    <source>
        <dbReference type="EMBL" id="SFE55818.1"/>
    </source>
</evidence>
<keyword evidence="2" id="KW-1185">Reference proteome</keyword>
<gene>
    <name evidence="1" type="ORF">SAMN05216378_3535</name>
</gene>
<dbReference type="OrthoDB" id="2654042at2"/>
<evidence type="ECO:0000313" key="2">
    <source>
        <dbReference type="Proteomes" id="UP000198855"/>
    </source>
</evidence>
<dbReference type="AlphaFoldDB" id="A0A1I2BJ20"/>
<sequence>MNNETTNEEIKGNQEEEAKQFAELVKAVQHNGFVALRRHFEDVQGQVLNQELYGPVFVYKVKDESGSDYVCGFFLRELIANFQAGNDEATEWMASFFYELMKSEGGKPLPEPPASEDDAKALIDHVLIPHCIKAVEEEFPEEKVHAGLAWNEELKGPVFETGFPAIVDGNNVCAFSLHLLYTHQLLNRDPAELLLKGLYKIRAEHGLD</sequence>
<proteinExistence type="predicted"/>
<organism evidence="1 2">
    <name type="scientific">Paenibacillus catalpae</name>
    <dbReference type="NCBI Taxonomy" id="1045775"/>
    <lineage>
        <taxon>Bacteria</taxon>
        <taxon>Bacillati</taxon>
        <taxon>Bacillota</taxon>
        <taxon>Bacilli</taxon>
        <taxon>Bacillales</taxon>
        <taxon>Paenibacillaceae</taxon>
        <taxon>Paenibacillus</taxon>
    </lineage>
</organism>
<dbReference type="Proteomes" id="UP000198855">
    <property type="component" value="Unassembled WGS sequence"/>
</dbReference>
<accession>A0A1I2BJ20</accession>
<dbReference type="STRING" id="1045775.SAMN05216378_3535"/>
<dbReference type="EMBL" id="FOMT01000003">
    <property type="protein sequence ID" value="SFE55818.1"/>
    <property type="molecule type" value="Genomic_DNA"/>
</dbReference>
<dbReference type="RefSeq" id="WP_091187450.1">
    <property type="nucleotide sequence ID" value="NZ_FOMT01000003.1"/>
</dbReference>
<reference evidence="2" key="1">
    <citation type="submission" date="2016-10" db="EMBL/GenBank/DDBJ databases">
        <authorList>
            <person name="Varghese N."/>
            <person name="Submissions S."/>
        </authorList>
    </citation>
    <scope>NUCLEOTIDE SEQUENCE [LARGE SCALE GENOMIC DNA]</scope>
    <source>
        <strain evidence="2">CGMCC 1.10784</strain>
    </source>
</reference>
<name>A0A1I2BJ20_9BACL</name>
<protein>
    <submittedName>
        <fullName evidence="1">Uncharacterized protein</fullName>
    </submittedName>
</protein>